<protein>
    <submittedName>
        <fullName evidence="9">Cytochrome c</fullName>
    </submittedName>
</protein>
<dbReference type="InterPro" id="IPR009056">
    <property type="entry name" value="Cyt_c-like_dom"/>
</dbReference>
<dbReference type="EMBL" id="PVUF01000009">
    <property type="protein sequence ID" value="PRZ46666.1"/>
    <property type="molecule type" value="Genomic_DNA"/>
</dbReference>
<evidence type="ECO:0000259" key="8">
    <source>
        <dbReference type="PROSITE" id="PS51007"/>
    </source>
</evidence>
<keyword evidence="1" id="KW-0813">Transport</keyword>
<name>A0A2T1ADN2_TRISK</name>
<evidence type="ECO:0000256" key="1">
    <source>
        <dbReference type="ARBA" id="ARBA00022448"/>
    </source>
</evidence>
<dbReference type="AlphaFoldDB" id="A0A2T1ADN2"/>
<dbReference type="GO" id="GO:0009055">
    <property type="term" value="F:electron transfer activity"/>
    <property type="evidence" value="ECO:0007669"/>
    <property type="project" value="InterPro"/>
</dbReference>
<evidence type="ECO:0000256" key="3">
    <source>
        <dbReference type="ARBA" id="ARBA00022723"/>
    </source>
</evidence>
<dbReference type="InterPro" id="IPR002327">
    <property type="entry name" value="Cyt_c_1A/1B"/>
</dbReference>
<feature type="chain" id="PRO_5015498203" evidence="7">
    <location>
        <begin position="20"/>
        <end position="149"/>
    </location>
</feature>
<feature type="domain" description="Cytochrome c" evidence="8">
    <location>
        <begin position="21"/>
        <end position="135"/>
    </location>
</feature>
<dbReference type="RefSeq" id="WP_106164378.1">
    <property type="nucleotide sequence ID" value="NZ_PVUF01000009.1"/>
</dbReference>
<evidence type="ECO:0000256" key="6">
    <source>
        <dbReference type="PROSITE-ProRule" id="PRU00433"/>
    </source>
</evidence>
<proteinExistence type="predicted"/>
<keyword evidence="5 6" id="KW-0408">Iron</keyword>
<evidence type="ECO:0000256" key="4">
    <source>
        <dbReference type="ARBA" id="ARBA00022982"/>
    </source>
</evidence>
<keyword evidence="3 6" id="KW-0479">Metal-binding</keyword>
<sequence length="149" mass="15925">MKRILTTAALVCLAMPALAEGDAEKGEKAFNKCKSCHQIVSDTDETIVRGGRTGPNLWGIAGRQAGTVEDFRYGDDLVAAGEAGLVWDEAKFLAYVQDPRGFLKEELDDSGAKSKMSFRLKKGGEDVYAYLAQFGPAEAVADDAATATD</sequence>
<dbReference type="Gene3D" id="1.10.760.10">
    <property type="entry name" value="Cytochrome c-like domain"/>
    <property type="match status" value="1"/>
</dbReference>
<dbReference type="OrthoDB" id="9805828at2"/>
<comment type="caution">
    <text evidence="9">The sequence shown here is derived from an EMBL/GenBank/DDBJ whole genome shotgun (WGS) entry which is preliminary data.</text>
</comment>
<organism evidence="9 10">
    <name type="scientific">Tritonibacter scottomollicae</name>
    <name type="common">Epibacterium scottomollicae</name>
    <dbReference type="NCBI Taxonomy" id="483013"/>
    <lineage>
        <taxon>Bacteria</taxon>
        <taxon>Pseudomonadati</taxon>
        <taxon>Pseudomonadota</taxon>
        <taxon>Alphaproteobacteria</taxon>
        <taxon>Rhodobacterales</taxon>
        <taxon>Paracoccaceae</taxon>
        <taxon>Tritonibacter</taxon>
    </lineage>
</organism>
<dbReference type="PROSITE" id="PS51007">
    <property type="entry name" value="CYTC"/>
    <property type="match status" value="1"/>
</dbReference>
<dbReference type="GO" id="GO:0046872">
    <property type="term" value="F:metal ion binding"/>
    <property type="evidence" value="ECO:0007669"/>
    <property type="project" value="UniProtKB-KW"/>
</dbReference>
<accession>A0A2T1ADN2</accession>
<dbReference type="SUPFAM" id="SSF46626">
    <property type="entry name" value="Cytochrome c"/>
    <property type="match status" value="1"/>
</dbReference>
<evidence type="ECO:0000313" key="9">
    <source>
        <dbReference type="EMBL" id="PRZ46666.1"/>
    </source>
</evidence>
<evidence type="ECO:0000313" key="10">
    <source>
        <dbReference type="Proteomes" id="UP000237718"/>
    </source>
</evidence>
<keyword evidence="4" id="KW-0249">Electron transport</keyword>
<feature type="signal peptide" evidence="7">
    <location>
        <begin position="1"/>
        <end position="19"/>
    </location>
</feature>
<dbReference type="GO" id="GO:0020037">
    <property type="term" value="F:heme binding"/>
    <property type="evidence" value="ECO:0007669"/>
    <property type="project" value="InterPro"/>
</dbReference>
<dbReference type="InterPro" id="IPR036909">
    <property type="entry name" value="Cyt_c-like_dom_sf"/>
</dbReference>
<keyword evidence="7" id="KW-0732">Signal</keyword>
<gene>
    <name evidence="9" type="ORF">CLV89_10979</name>
</gene>
<evidence type="ECO:0000256" key="5">
    <source>
        <dbReference type="ARBA" id="ARBA00023004"/>
    </source>
</evidence>
<dbReference type="Proteomes" id="UP000237718">
    <property type="component" value="Unassembled WGS sequence"/>
</dbReference>
<evidence type="ECO:0000256" key="2">
    <source>
        <dbReference type="ARBA" id="ARBA00022617"/>
    </source>
</evidence>
<dbReference type="PANTHER" id="PTHR11961">
    <property type="entry name" value="CYTOCHROME C"/>
    <property type="match status" value="1"/>
</dbReference>
<keyword evidence="2 6" id="KW-0349">Heme</keyword>
<reference evidence="9 10" key="1">
    <citation type="submission" date="2018-03" db="EMBL/GenBank/DDBJ databases">
        <title>Genomic Encyclopedia of Archaeal and Bacterial Type Strains, Phase II (KMG-II): from individual species to whole genera.</title>
        <authorList>
            <person name="Goeker M."/>
        </authorList>
    </citation>
    <scope>NUCLEOTIDE SEQUENCE [LARGE SCALE GENOMIC DNA]</scope>
    <source>
        <strain evidence="9 10">DSM 25328</strain>
    </source>
</reference>
<evidence type="ECO:0000256" key="7">
    <source>
        <dbReference type="SAM" id="SignalP"/>
    </source>
</evidence>